<evidence type="ECO:0000313" key="1">
    <source>
        <dbReference type="EMBL" id="EDX71612.1"/>
    </source>
</evidence>
<dbReference type="RefSeq" id="WP_006105555.1">
    <property type="nucleotide sequence ID" value="NZ_DS989871.1"/>
</dbReference>
<dbReference type="HOGENOM" id="CLU_054916_0_0_3"/>
<dbReference type="AlphaFoldDB" id="B4W2P5"/>
<reference evidence="1 2" key="1">
    <citation type="submission" date="2008-07" db="EMBL/GenBank/DDBJ databases">
        <authorList>
            <person name="Tandeau de Marsac N."/>
            <person name="Ferriera S."/>
            <person name="Johnson J."/>
            <person name="Kravitz S."/>
            <person name="Beeson K."/>
            <person name="Sutton G."/>
            <person name="Rogers Y.-H."/>
            <person name="Friedman R."/>
            <person name="Frazier M."/>
            <person name="Venter J.C."/>
        </authorList>
    </citation>
    <scope>NUCLEOTIDE SEQUENCE [LARGE SCALE GENOMIC DNA]</scope>
    <source>
        <strain evidence="1 2">PCC 7420</strain>
    </source>
</reference>
<gene>
    <name evidence="1" type="ORF">MC7420_5237</name>
</gene>
<evidence type="ECO:0000313" key="2">
    <source>
        <dbReference type="Proteomes" id="UP000003835"/>
    </source>
</evidence>
<proteinExistence type="predicted"/>
<dbReference type="Gene3D" id="3.40.1350.10">
    <property type="match status" value="1"/>
</dbReference>
<dbReference type="eggNOG" id="COG1637">
    <property type="taxonomic scope" value="Bacteria"/>
</dbReference>
<name>B4W2P5_9CYAN</name>
<accession>B4W2P5</accession>
<evidence type="ECO:0008006" key="3">
    <source>
        <dbReference type="Google" id="ProtNLM"/>
    </source>
</evidence>
<protein>
    <recommendedName>
        <fullName evidence="3">DUF91 domain-containing protein</fullName>
    </recommendedName>
</protein>
<dbReference type="Proteomes" id="UP000003835">
    <property type="component" value="Unassembled WGS sequence"/>
</dbReference>
<organism evidence="1 2">
    <name type="scientific">Coleofasciculus chthonoplastes PCC 7420</name>
    <dbReference type="NCBI Taxonomy" id="118168"/>
    <lineage>
        <taxon>Bacteria</taxon>
        <taxon>Bacillati</taxon>
        <taxon>Cyanobacteriota</taxon>
        <taxon>Cyanophyceae</taxon>
        <taxon>Coleofasciculales</taxon>
        <taxon>Coleofasciculaceae</taxon>
        <taxon>Coleofasciculus</taxon>
    </lineage>
</organism>
<dbReference type="OrthoDB" id="570199at2"/>
<keyword evidence="2" id="KW-1185">Reference proteome</keyword>
<dbReference type="EMBL" id="DS989871">
    <property type="protein sequence ID" value="EDX71612.1"/>
    <property type="molecule type" value="Genomic_DNA"/>
</dbReference>
<sequence length="336" mass="38814">MPFYEIDTDQTKLQKLKPTDFESEKFLERQHLQPLLRDKTEAIDSGIFIISEEFSNWEDSKRRIDLLGLDEEGNLVVIELKRVQEGAHMELQALRYAAMVSAMDFEAVIDAHEQFLTKLGRDSKNARSEIRKFLELEDSEDGLISNNPRIILIAPSFSQEITTTVLWLNGQGIDIRCMEVILYDIKDSKFLNVEQIIPLPSAADYQIKIREKTNQAVREVSTRQKRREKTIKILVENSILQEGTRVYLIRSPKPELDLNHIEDKAKHATFQKDSQKFKWDLDESSYSISGLCKALCEKYHIPVGSGAFPGPEYWAIENENKSLSERAKQKYSENND</sequence>
<dbReference type="InterPro" id="IPR011856">
    <property type="entry name" value="tRNA_endonuc-like_dom_sf"/>
</dbReference>
<dbReference type="STRING" id="118168.MC7420_5237"/>
<dbReference type="GO" id="GO:0003676">
    <property type="term" value="F:nucleic acid binding"/>
    <property type="evidence" value="ECO:0007669"/>
    <property type="project" value="InterPro"/>
</dbReference>